<feature type="region of interest" description="Disordered" evidence="5">
    <location>
        <begin position="1"/>
        <end position="40"/>
    </location>
</feature>
<feature type="active site" description="Phosphoserine intermediate" evidence="2">
    <location>
        <position position="171"/>
    </location>
</feature>
<evidence type="ECO:0000313" key="6">
    <source>
        <dbReference type="EMBL" id="ABC38720.1"/>
    </source>
</evidence>
<dbReference type="InterPro" id="IPR017850">
    <property type="entry name" value="Alkaline_phosphatase_core_sf"/>
</dbReference>
<comment type="cofactor">
    <cofactor evidence="3">
        <name>Mg(2+)</name>
        <dbReference type="ChEBI" id="CHEBI:18420"/>
    </cofactor>
    <text evidence="3">Binds 1 Mg(2+) ion.</text>
</comment>
<keyword evidence="1" id="KW-0597">Phosphoprotein</keyword>
<evidence type="ECO:0000256" key="1">
    <source>
        <dbReference type="ARBA" id="ARBA00022553"/>
    </source>
</evidence>
<feature type="binding site" evidence="3">
    <location>
        <position position="388"/>
    </location>
    <ligand>
        <name>Zn(2+)</name>
        <dbReference type="ChEBI" id="CHEBI:29105"/>
        <label>2</label>
    </ligand>
</feature>
<dbReference type="PRINTS" id="PR00113">
    <property type="entry name" value="ALKPHPHTASE"/>
</dbReference>
<dbReference type="Pfam" id="PF00245">
    <property type="entry name" value="Alk_phosphatase"/>
    <property type="match status" value="1"/>
</dbReference>
<keyword evidence="3" id="KW-0479">Metal-binding</keyword>
<protein>
    <submittedName>
        <fullName evidence="6">Alkaline phosphatase family protein</fullName>
    </submittedName>
</protein>
<comment type="cofactor">
    <cofactor evidence="3">
        <name>Zn(2+)</name>
        <dbReference type="ChEBI" id="CHEBI:29105"/>
    </cofactor>
    <text evidence="3">Binds 2 Zn(2+) ions.</text>
</comment>
<accession>Q2T1Q9</accession>
<feature type="binding site" evidence="3">
    <location>
        <position position="384"/>
    </location>
    <ligand>
        <name>Zn(2+)</name>
        <dbReference type="ChEBI" id="CHEBI:29105"/>
        <label>2</label>
    </ligand>
</feature>
<name>Q2T1Q9_BURTA</name>
<feature type="binding site" evidence="3">
    <location>
        <position position="379"/>
    </location>
    <ligand>
        <name>Mg(2+)</name>
        <dbReference type="ChEBI" id="CHEBI:18420"/>
    </ligand>
</feature>
<evidence type="ECO:0000256" key="5">
    <source>
        <dbReference type="SAM" id="MobiDB-lite"/>
    </source>
</evidence>
<dbReference type="GO" id="GO:0004035">
    <property type="term" value="F:alkaline phosphatase activity"/>
    <property type="evidence" value="ECO:0007669"/>
    <property type="project" value="TreeGrafter"/>
</dbReference>
<dbReference type="SUPFAM" id="SSF53649">
    <property type="entry name" value="Alkaline phosphatase-like"/>
    <property type="match status" value="1"/>
</dbReference>
<feature type="binding site" evidence="3">
    <location>
        <position position="431"/>
    </location>
    <ligand>
        <name>Zn(2+)</name>
        <dbReference type="ChEBI" id="CHEBI:29105"/>
        <label>2</label>
    </ligand>
</feature>
<feature type="binding site" evidence="3">
    <location>
        <position position="240"/>
    </location>
    <ligand>
        <name>Mg(2+)</name>
        <dbReference type="ChEBI" id="CHEBI:18420"/>
    </ligand>
</feature>
<sequence>MAQGRRSRTDAGRPACRPGPPGNGRSRPEAVRRRHPSAARNHSISILQSFNFIHIRVISPPYRPRVSERNHTNGKPKNMKRVRLAALLCASVFAAAGCGSDEPKTPGASDDGARTSAARNVIFFLGDGMGMTTLTAARIYVVGEDGALTLDTLPETAFVKTYSNDAQVTDSAPSMSAYMTGVKTNNEVISMTPDTKAIEPSASLTGNCGANNGKPVPTLLEIAKAKGLATGVVTTTRVTHATPAATYAHVCHRDAENDIAAQLVPGGAGYNAALGGGVDVVLGGGAQFFVPKDAGGKRADGRNLVNELKAKGYAIAQNRDELLAADATKSGKLAGLFASSHMSYDLDRGATKEPSLADMATRALDVLQKNPNGYFLMVEGGRIDHALHDTNAKRALQDTVAFDNAIKATLDKVRQTDPDLKNTLIVVTADHDHTLVLNGYAARTGKTEAGKPGVLGVLRNYQTGAVAKDADGAPYTIIGFGNGENRVQGSRAGTNLTDAVTGADDYRQEAVVRMAKGSETHGGTDVFLGAIGRGAEGFHGVIENNKVFELVRGAAQL</sequence>
<evidence type="ECO:0000256" key="2">
    <source>
        <dbReference type="PIRSR" id="PIRSR601952-1"/>
    </source>
</evidence>
<organism evidence="6 7">
    <name type="scientific">Burkholderia thailandensis (strain ATCC 700388 / DSM 13276 / CCUG 48851 / CIP 106301 / E264)</name>
    <dbReference type="NCBI Taxonomy" id="271848"/>
    <lineage>
        <taxon>Bacteria</taxon>
        <taxon>Pseudomonadati</taxon>
        <taxon>Pseudomonadota</taxon>
        <taxon>Betaproteobacteria</taxon>
        <taxon>Burkholderiales</taxon>
        <taxon>Burkholderiaceae</taxon>
        <taxon>Burkholderia</taxon>
        <taxon>pseudomallei group</taxon>
    </lineage>
</organism>
<feature type="binding site" evidence="3">
    <location>
        <position position="242"/>
    </location>
    <ligand>
        <name>Mg(2+)</name>
        <dbReference type="ChEBI" id="CHEBI:18420"/>
    </ligand>
</feature>
<keyword evidence="3" id="KW-0460">Magnesium</keyword>
<dbReference type="PANTHER" id="PTHR11596">
    <property type="entry name" value="ALKALINE PHOSPHATASE"/>
    <property type="match status" value="1"/>
</dbReference>
<dbReference type="HOGENOM" id="CLU_008539_4_1_4"/>
<proteinExistence type="inferred from homology"/>
<dbReference type="InterPro" id="IPR001952">
    <property type="entry name" value="Alkaline_phosphatase"/>
</dbReference>
<dbReference type="AlphaFoldDB" id="Q2T1Q9"/>
<dbReference type="EMBL" id="CP000086">
    <property type="protein sequence ID" value="ABC38720.1"/>
    <property type="molecule type" value="Genomic_DNA"/>
</dbReference>
<dbReference type="KEGG" id="bte:BTH_I0332"/>
<comment type="similarity">
    <text evidence="4">Belongs to the alkaline phosphatase family.</text>
</comment>
<feature type="binding site" evidence="3">
    <location>
        <position position="521"/>
    </location>
    <ligand>
        <name>Zn(2+)</name>
        <dbReference type="ChEBI" id="CHEBI:29105"/>
        <label>2</label>
    </ligand>
</feature>
<reference evidence="6 7" key="1">
    <citation type="journal article" date="2005" name="BMC Genomics">
        <title>Bacterial genome adaptation to niches: divergence of the potential virulence genes in three Burkholderia species of different survival strategies.</title>
        <authorList>
            <person name="Kim H.S."/>
            <person name="Schell M.A."/>
            <person name="Yu Y."/>
            <person name="Ulrich R.L."/>
            <person name="Sarria S.H."/>
            <person name="Nierman W.C."/>
            <person name="DeShazer D."/>
        </authorList>
    </citation>
    <scope>NUCLEOTIDE SEQUENCE [LARGE SCALE GENOMIC DNA]</scope>
    <source>
        <strain evidence="7">ATCC 700388 / DSM 13276 / CCUG 48851 / CIP 106301 / E264</strain>
    </source>
</reference>
<dbReference type="GO" id="GO:0046872">
    <property type="term" value="F:metal ion binding"/>
    <property type="evidence" value="ECO:0007669"/>
    <property type="project" value="UniProtKB-KW"/>
</dbReference>
<dbReference type="Gene3D" id="3.40.720.10">
    <property type="entry name" value="Alkaline Phosphatase, subunit A"/>
    <property type="match status" value="1"/>
</dbReference>
<keyword evidence="7" id="KW-1185">Reference proteome</keyword>
<keyword evidence="3" id="KW-0862">Zinc</keyword>
<feature type="binding site" evidence="3">
    <location>
        <position position="127"/>
    </location>
    <ligand>
        <name>Mg(2+)</name>
        <dbReference type="ChEBI" id="CHEBI:18420"/>
    </ligand>
</feature>
<dbReference type="SMART" id="SM00098">
    <property type="entry name" value="alkPPc"/>
    <property type="match status" value="1"/>
</dbReference>
<dbReference type="PANTHER" id="PTHR11596:SF5">
    <property type="entry name" value="ALKALINE PHOSPHATASE"/>
    <property type="match status" value="1"/>
</dbReference>
<feature type="binding site" evidence="3">
    <location>
        <position position="127"/>
    </location>
    <ligand>
        <name>Zn(2+)</name>
        <dbReference type="ChEBI" id="CHEBI:29105"/>
        <label>2</label>
    </ligand>
</feature>
<dbReference type="Proteomes" id="UP000001930">
    <property type="component" value="Chromosome I"/>
</dbReference>
<evidence type="ECO:0000256" key="4">
    <source>
        <dbReference type="RuleBase" id="RU003946"/>
    </source>
</evidence>
<dbReference type="CDD" id="cd16012">
    <property type="entry name" value="ALP"/>
    <property type="match status" value="1"/>
</dbReference>
<evidence type="ECO:0000313" key="7">
    <source>
        <dbReference type="Proteomes" id="UP000001930"/>
    </source>
</evidence>
<evidence type="ECO:0000256" key="3">
    <source>
        <dbReference type="PIRSR" id="PIRSR601952-2"/>
    </source>
</evidence>
<gene>
    <name evidence="6" type="ordered locus">BTH_I0332</name>
</gene>
<feature type="binding site" evidence="3">
    <location>
        <position position="430"/>
    </location>
    <ligand>
        <name>Zn(2+)</name>
        <dbReference type="ChEBI" id="CHEBI:29105"/>
        <label>2</label>
    </ligand>
</feature>